<keyword evidence="2" id="KW-1185">Reference proteome</keyword>
<dbReference type="Proteomes" id="UP000735302">
    <property type="component" value="Unassembled WGS sequence"/>
</dbReference>
<proteinExistence type="predicted"/>
<evidence type="ECO:0000313" key="1">
    <source>
        <dbReference type="EMBL" id="GFO28819.1"/>
    </source>
</evidence>
<protein>
    <submittedName>
        <fullName evidence="1">Uncharacterized protein</fullName>
    </submittedName>
</protein>
<dbReference type="AlphaFoldDB" id="A0AAV4C8D1"/>
<organism evidence="1 2">
    <name type="scientific">Plakobranchus ocellatus</name>
    <dbReference type="NCBI Taxonomy" id="259542"/>
    <lineage>
        <taxon>Eukaryota</taxon>
        <taxon>Metazoa</taxon>
        <taxon>Spiralia</taxon>
        <taxon>Lophotrochozoa</taxon>
        <taxon>Mollusca</taxon>
        <taxon>Gastropoda</taxon>
        <taxon>Heterobranchia</taxon>
        <taxon>Euthyneura</taxon>
        <taxon>Panpulmonata</taxon>
        <taxon>Sacoglossa</taxon>
        <taxon>Placobranchoidea</taxon>
        <taxon>Plakobranchidae</taxon>
        <taxon>Plakobranchus</taxon>
    </lineage>
</organism>
<accession>A0AAV4C8D1</accession>
<sequence length="120" mass="13079">MARGRVASVGDIQYDYGAYNNYDYGVDLGYDYGNVSEYYGCVPSPESSQASRLSSGPGTKGGFESERIEPCIFQAMSLPTEQRTLPDILILIQYKEKSCLAVSLLSPCERVKDVVAGTCP</sequence>
<comment type="caution">
    <text evidence="1">The sequence shown here is derived from an EMBL/GenBank/DDBJ whole genome shotgun (WGS) entry which is preliminary data.</text>
</comment>
<dbReference type="EMBL" id="BLXT01006082">
    <property type="protein sequence ID" value="GFO28819.1"/>
    <property type="molecule type" value="Genomic_DNA"/>
</dbReference>
<name>A0AAV4C8D1_9GAST</name>
<reference evidence="1 2" key="1">
    <citation type="journal article" date="2021" name="Elife">
        <title>Chloroplast acquisition without the gene transfer in kleptoplastic sea slugs, Plakobranchus ocellatus.</title>
        <authorList>
            <person name="Maeda T."/>
            <person name="Takahashi S."/>
            <person name="Yoshida T."/>
            <person name="Shimamura S."/>
            <person name="Takaki Y."/>
            <person name="Nagai Y."/>
            <person name="Toyoda A."/>
            <person name="Suzuki Y."/>
            <person name="Arimoto A."/>
            <person name="Ishii H."/>
            <person name="Satoh N."/>
            <person name="Nishiyama T."/>
            <person name="Hasebe M."/>
            <person name="Maruyama T."/>
            <person name="Minagawa J."/>
            <person name="Obokata J."/>
            <person name="Shigenobu S."/>
        </authorList>
    </citation>
    <scope>NUCLEOTIDE SEQUENCE [LARGE SCALE GENOMIC DNA]</scope>
</reference>
<gene>
    <name evidence="1" type="ORF">PoB_005532400</name>
</gene>
<evidence type="ECO:0000313" key="2">
    <source>
        <dbReference type="Proteomes" id="UP000735302"/>
    </source>
</evidence>